<evidence type="ECO:0000313" key="2">
    <source>
        <dbReference type="EMBL" id="EKX51396.1"/>
    </source>
</evidence>
<gene>
    <name evidence="2" type="ORF">GUITHDRAFT_134337</name>
</gene>
<proteinExistence type="predicted"/>
<feature type="chain" id="PRO_5008771700" description="EGF-like domain-containing protein" evidence="1">
    <location>
        <begin position="26"/>
        <end position="1907"/>
    </location>
</feature>
<dbReference type="EMBL" id="JH992975">
    <property type="protein sequence ID" value="EKX51396.1"/>
    <property type="molecule type" value="Genomic_DNA"/>
</dbReference>
<reference evidence="3" key="3">
    <citation type="submission" date="2016-03" db="UniProtKB">
        <authorList>
            <consortium name="EnsemblProtists"/>
        </authorList>
    </citation>
    <scope>IDENTIFICATION</scope>
</reference>
<name>L1JS63_GUITC</name>
<dbReference type="GeneID" id="17308084"/>
<dbReference type="Proteomes" id="UP000011087">
    <property type="component" value="Unassembled WGS sequence"/>
</dbReference>
<reference evidence="2 4" key="1">
    <citation type="journal article" date="2012" name="Nature">
        <title>Algal genomes reveal evolutionary mosaicism and the fate of nucleomorphs.</title>
        <authorList>
            <consortium name="DOE Joint Genome Institute"/>
            <person name="Curtis B.A."/>
            <person name="Tanifuji G."/>
            <person name="Burki F."/>
            <person name="Gruber A."/>
            <person name="Irimia M."/>
            <person name="Maruyama S."/>
            <person name="Arias M.C."/>
            <person name="Ball S.G."/>
            <person name="Gile G.H."/>
            <person name="Hirakawa Y."/>
            <person name="Hopkins J.F."/>
            <person name="Kuo A."/>
            <person name="Rensing S.A."/>
            <person name="Schmutz J."/>
            <person name="Symeonidi A."/>
            <person name="Elias M."/>
            <person name="Eveleigh R.J."/>
            <person name="Herman E.K."/>
            <person name="Klute M.J."/>
            <person name="Nakayama T."/>
            <person name="Obornik M."/>
            <person name="Reyes-Prieto A."/>
            <person name="Armbrust E.V."/>
            <person name="Aves S.J."/>
            <person name="Beiko R.G."/>
            <person name="Coutinho P."/>
            <person name="Dacks J.B."/>
            <person name="Durnford D.G."/>
            <person name="Fast N.M."/>
            <person name="Green B.R."/>
            <person name="Grisdale C.J."/>
            <person name="Hempel F."/>
            <person name="Henrissat B."/>
            <person name="Hoppner M.P."/>
            <person name="Ishida K."/>
            <person name="Kim E."/>
            <person name="Koreny L."/>
            <person name="Kroth P.G."/>
            <person name="Liu Y."/>
            <person name="Malik S.B."/>
            <person name="Maier U.G."/>
            <person name="McRose D."/>
            <person name="Mock T."/>
            <person name="Neilson J.A."/>
            <person name="Onodera N.T."/>
            <person name="Poole A.M."/>
            <person name="Pritham E.J."/>
            <person name="Richards T.A."/>
            <person name="Rocap G."/>
            <person name="Roy S.W."/>
            <person name="Sarai C."/>
            <person name="Schaack S."/>
            <person name="Shirato S."/>
            <person name="Slamovits C.H."/>
            <person name="Spencer D.F."/>
            <person name="Suzuki S."/>
            <person name="Worden A.Z."/>
            <person name="Zauner S."/>
            <person name="Barry K."/>
            <person name="Bell C."/>
            <person name="Bharti A.K."/>
            <person name="Crow J.A."/>
            <person name="Grimwood J."/>
            <person name="Kramer R."/>
            <person name="Lindquist E."/>
            <person name="Lucas S."/>
            <person name="Salamov A."/>
            <person name="McFadden G.I."/>
            <person name="Lane C.E."/>
            <person name="Keeling P.J."/>
            <person name="Gray M.W."/>
            <person name="Grigoriev I.V."/>
            <person name="Archibald J.M."/>
        </authorList>
    </citation>
    <scope>NUCLEOTIDE SEQUENCE</scope>
    <source>
        <strain evidence="2 4">CCMP2712</strain>
    </source>
</reference>
<keyword evidence="1" id="KW-0732">Signal</keyword>
<dbReference type="EnsemblProtists" id="EKX51396">
    <property type="protein sequence ID" value="EKX51396"/>
    <property type="gene ID" value="GUITHDRAFT_134337"/>
</dbReference>
<accession>L1JS63</accession>
<reference evidence="4" key="2">
    <citation type="submission" date="2012-11" db="EMBL/GenBank/DDBJ databases">
        <authorList>
            <person name="Kuo A."/>
            <person name="Curtis B.A."/>
            <person name="Tanifuji G."/>
            <person name="Burki F."/>
            <person name="Gruber A."/>
            <person name="Irimia M."/>
            <person name="Maruyama S."/>
            <person name="Arias M.C."/>
            <person name="Ball S.G."/>
            <person name="Gile G.H."/>
            <person name="Hirakawa Y."/>
            <person name="Hopkins J.F."/>
            <person name="Rensing S.A."/>
            <person name="Schmutz J."/>
            <person name="Symeonidi A."/>
            <person name="Elias M."/>
            <person name="Eveleigh R.J."/>
            <person name="Herman E.K."/>
            <person name="Klute M.J."/>
            <person name="Nakayama T."/>
            <person name="Obornik M."/>
            <person name="Reyes-Prieto A."/>
            <person name="Armbrust E.V."/>
            <person name="Aves S.J."/>
            <person name="Beiko R.G."/>
            <person name="Coutinho P."/>
            <person name="Dacks J.B."/>
            <person name="Durnford D.G."/>
            <person name="Fast N.M."/>
            <person name="Green B.R."/>
            <person name="Grisdale C."/>
            <person name="Hempe F."/>
            <person name="Henrissat B."/>
            <person name="Hoppner M.P."/>
            <person name="Ishida K.-I."/>
            <person name="Kim E."/>
            <person name="Koreny L."/>
            <person name="Kroth P.G."/>
            <person name="Liu Y."/>
            <person name="Malik S.-B."/>
            <person name="Maier U.G."/>
            <person name="McRose D."/>
            <person name="Mock T."/>
            <person name="Neilson J.A."/>
            <person name="Onodera N.T."/>
            <person name="Poole A.M."/>
            <person name="Pritham E.J."/>
            <person name="Richards T.A."/>
            <person name="Rocap G."/>
            <person name="Roy S.W."/>
            <person name="Sarai C."/>
            <person name="Schaack S."/>
            <person name="Shirato S."/>
            <person name="Slamovits C.H."/>
            <person name="Spencer D.F."/>
            <person name="Suzuki S."/>
            <person name="Worden A.Z."/>
            <person name="Zauner S."/>
            <person name="Barry K."/>
            <person name="Bell C."/>
            <person name="Bharti A.K."/>
            <person name="Crow J.A."/>
            <person name="Grimwood J."/>
            <person name="Kramer R."/>
            <person name="Lindquist E."/>
            <person name="Lucas S."/>
            <person name="Salamov A."/>
            <person name="McFadden G.I."/>
            <person name="Lane C.E."/>
            <person name="Keeling P.J."/>
            <person name="Gray M.W."/>
            <person name="Grigoriev I.V."/>
            <person name="Archibald J.M."/>
        </authorList>
    </citation>
    <scope>NUCLEOTIDE SEQUENCE</scope>
    <source>
        <strain evidence="4">CCMP2712</strain>
    </source>
</reference>
<keyword evidence="4" id="KW-1185">Reference proteome</keyword>
<evidence type="ECO:0000256" key="1">
    <source>
        <dbReference type="SAM" id="SignalP"/>
    </source>
</evidence>
<evidence type="ECO:0000313" key="4">
    <source>
        <dbReference type="Proteomes" id="UP000011087"/>
    </source>
</evidence>
<evidence type="ECO:0000313" key="3">
    <source>
        <dbReference type="EnsemblProtists" id="EKX51396"/>
    </source>
</evidence>
<dbReference type="PaxDb" id="55529-EKX51396"/>
<dbReference type="HOGENOM" id="CLU_235692_0_0_1"/>
<evidence type="ECO:0008006" key="5">
    <source>
        <dbReference type="Google" id="ProtNLM"/>
    </source>
</evidence>
<dbReference type="KEGG" id="gtt:GUITHDRAFT_134337"/>
<dbReference type="RefSeq" id="XP_005838376.1">
    <property type="nucleotide sequence ID" value="XM_005838319.1"/>
</dbReference>
<sequence length="1907" mass="209094">MKLQQRLEHHLALVFLLALLQLASSAFYTGSAQVSLALDPPAAGRPATLTFTIKPTDPITSGDSLRFLLSRFQKCGYDCTEQVQVEQNDYTSDVATWFEGNYTLVFTFINTLASSSSLSLKVSSTQNIKIPNGGLTQNDPLVQYCVEQSCPCSVPAIGSFYSPFPNQPLQLVLTHRYDIGSPLNAKLSFFNAMPLQLSDIITVSLPYFYGSSSQGTPVAGIPFSISWNNETFELSMTYTSSQPYTSEYHVLNNLFDTLEIFAPSIGVENSFPVLTIQSDAAQGPVPPTAIQTSFLPGKVKTSNVSFCNCSCVFDGFEWMCHRDTPAPGASAEIEFVMEFNVNLSYGQTISMVMSNISANDQSNIPLSLHSIKTFAPGSKSVFWLERNPYGCLTQAQCSSLEYASGSIFSQASWSNKTSTLEFTMNADIPMNTLIRAVIPQSAGFQIPKDGIPASYHDVFMKSSGSKSSIEFAPFKHIEAVSLFDFFSVSFDPPRPFQQADVYITFSKSTDIFPGDILALFLPGFHFNISEFNEIGATKTKFCILPAQIYYQQESFKSYGNLTHRPFDFISPISPLLSASFHYISVQAGQVSAFRLTLLTLDFVLKRGDEVIITLNGFSKVGDGLLNQSSLIGQYFEAAFFNASSSRLVLTVNQTLSMYFVEFLHDVGIAFPPGGIEIDSRLVSIELNTTNYGIIHKYFIPNLPPLGAFYQPVNLSFSNPIASQFTSFQLNVSYFRMLQTGDALILSLSEFGHKTSSAFNVISRPPGVFSYCSFVNQTFSISCVVTSQHKIPPFQQFSITAVDSVLQLPTHGVLLPSSTCVNTSQACPMAIAVSAQRGSVYANPRYFIRNYRPIGTFRFSSVSFDPETPGNVTEIQLTFTLSFDMKEKDRMTMLMPYLVARDAKGSFDLGNTSGFQQGQWTRETGGILFSFESTLAVPSGKQQTLLVPRMSGFSIPPQGISYGLKAETLLAYAGEQGNIVSTPVAFIVLKGKFESVQLIVSPMIAGSDVHVQVSFRPSMTISAGSYVRLRFHQFLVTAGAMSTQVGMTVNPDLPAPQNLMERGSFASGELTVSITREIASRSLVLVDVPPSMNLSVPFAGISNATPALFLSTDTVQGPVDGQAVYVNVYPFFMQNAITLNYASPVTVNIQLQARNKINKGSTLDLYLNSFLKRSCSPTGCPIQLDVKRIAYASASTSSVGSCQCQNLAYPAAGRQFLFFGSTCLAWNLYLQNPCNQPHCCSNFCFVKPTCPTATPWDYNNNVYVSYENCANNQSQYCPVTYQVTSREGGTWYPELQRLSFKISEDVLAYSPLVLSIASDQGFYTRQEGIPGSDPFLMFQDGIIAGKLPLMFQNRTGAFENSSMTSSKDLSAGETSEFSLKFIANIDILSGEHVFAYLPGFSSPRQTIPFAFLCNSSSSAFSRGVWYPSNFTLVFPVANNITRNSSIIIVIPKDVVFVPLHGYNASRPLRLFTDASVWPTSPETGDQIEFPSIGALWNTMVTFHPPLVDERLQLNFSFTPMVSPRLGDRVFLYLSGFAGPSQEEQRVSASQAALVLVFIRDDLAAGTDCFISLPSSCTFVLADGSCRNDSAISLPSKALTSYSPAALQFAGSFINGRVLATSVAMSSAISAAPAMNALAGHWEGTTFLSAGVYSANRLLQSMSCLSQGLQCPSSSSYSCDVWSLPTSLDVERASARLQVTPTTRTPLGFTHTFFSGSFTSDLLLLQYDMYHLVMTNMTEKNQTNFMQAVNSSNLCAYARPMYLVDTNMSYQLAMELVLDFTFETLRFDRLYLICRVNVSGSSQFNPLGLQLADPNRLLALQLALATLAQVSPINVVFASSANFSNGSTCSDSLSCLLQFYVFAEHEWQQLDLRLWVSKFQAAVESQQLTQETLKGHVNVSLSLAEPFSW</sequence>
<organism evidence="2">
    <name type="scientific">Guillardia theta (strain CCMP2712)</name>
    <name type="common">Cryptophyte</name>
    <dbReference type="NCBI Taxonomy" id="905079"/>
    <lineage>
        <taxon>Eukaryota</taxon>
        <taxon>Cryptophyceae</taxon>
        <taxon>Pyrenomonadales</taxon>
        <taxon>Geminigeraceae</taxon>
        <taxon>Guillardia</taxon>
    </lineage>
</organism>
<protein>
    <recommendedName>
        <fullName evidence="5">EGF-like domain-containing protein</fullName>
    </recommendedName>
</protein>
<feature type="signal peptide" evidence="1">
    <location>
        <begin position="1"/>
        <end position="25"/>
    </location>
</feature>